<evidence type="ECO:0000256" key="1">
    <source>
        <dbReference type="SAM" id="MobiDB-lite"/>
    </source>
</evidence>
<dbReference type="PANTHER" id="PTHR38248">
    <property type="entry name" value="FUNK1 6"/>
    <property type="match status" value="1"/>
</dbReference>
<dbReference type="Proteomes" id="UP000308652">
    <property type="component" value="Unassembled WGS sequence"/>
</dbReference>
<protein>
    <recommendedName>
        <fullName evidence="2">Protein kinase domain-containing protein</fullName>
    </recommendedName>
</protein>
<keyword evidence="4" id="KW-1185">Reference proteome</keyword>
<dbReference type="InterPro" id="IPR011009">
    <property type="entry name" value="Kinase-like_dom_sf"/>
</dbReference>
<dbReference type="InterPro" id="IPR040976">
    <property type="entry name" value="Pkinase_fungal"/>
</dbReference>
<dbReference type="PROSITE" id="PS50011">
    <property type="entry name" value="PROTEIN_KINASE_DOM"/>
    <property type="match status" value="1"/>
</dbReference>
<dbReference type="GO" id="GO:0005524">
    <property type="term" value="F:ATP binding"/>
    <property type="evidence" value="ECO:0007669"/>
    <property type="project" value="InterPro"/>
</dbReference>
<accession>A0A5C3MCS2</accession>
<gene>
    <name evidence="3" type="ORF">BDQ12DRAFT_650578</name>
</gene>
<dbReference type="PANTHER" id="PTHR38248:SF2">
    <property type="entry name" value="FUNK1 11"/>
    <property type="match status" value="1"/>
</dbReference>
<name>A0A5C3MCS2_9AGAR</name>
<dbReference type="Pfam" id="PF17667">
    <property type="entry name" value="Pkinase_fungal"/>
    <property type="match status" value="1"/>
</dbReference>
<dbReference type="AlphaFoldDB" id="A0A5C3MCS2"/>
<dbReference type="InterPro" id="IPR000719">
    <property type="entry name" value="Prot_kinase_dom"/>
</dbReference>
<feature type="region of interest" description="Disordered" evidence="1">
    <location>
        <begin position="637"/>
        <end position="696"/>
    </location>
</feature>
<evidence type="ECO:0000313" key="4">
    <source>
        <dbReference type="Proteomes" id="UP000308652"/>
    </source>
</evidence>
<evidence type="ECO:0000259" key="2">
    <source>
        <dbReference type="PROSITE" id="PS50011"/>
    </source>
</evidence>
<reference evidence="3 4" key="1">
    <citation type="journal article" date="2019" name="Nat. Ecol. Evol.">
        <title>Megaphylogeny resolves global patterns of mushroom evolution.</title>
        <authorList>
            <person name="Varga T."/>
            <person name="Krizsan K."/>
            <person name="Foldi C."/>
            <person name="Dima B."/>
            <person name="Sanchez-Garcia M."/>
            <person name="Sanchez-Ramirez S."/>
            <person name="Szollosi G.J."/>
            <person name="Szarkandi J.G."/>
            <person name="Papp V."/>
            <person name="Albert L."/>
            <person name="Andreopoulos W."/>
            <person name="Angelini C."/>
            <person name="Antonin V."/>
            <person name="Barry K.W."/>
            <person name="Bougher N.L."/>
            <person name="Buchanan P."/>
            <person name="Buyck B."/>
            <person name="Bense V."/>
            <person name="Catcheside P."/>
            <person name="Chovatia M."/>
            <person name="Cooper J."/>
            <person name="Damon W."/>
            <person name="Desjardin D."/>
            <person name="Finy P."/>
            <person name="Geml J."/>
            <person name="Haridas S."/>
            <person name="Hughes K."/>
            <person name="Justo A."/>
            <person name="Karasinski D."/>
            <person name="Kautmanova I."/>
            <person name="Kiss B."/>
            <person name="Kocsube S."/>
            <person name="Kotiranta H."/>
            <person name="LaButti K.M."/>
            <person name="Lechner B.E."/>
            <person name="Liimatainen K."/>
            <person name="Lipzen A."/>
            <person name="Lukacs Z."/>
            <person name="Mihaltcheva S."/>
            <person name="Morgado L.N."/>
            <person name="Niskanen T."/>
            <person name="Noordeloos M.E."/>
            <person name="Ohm R.A."/>
            <person name="Ortiz-Santana B."/>
            <person name="Ovrebo C."/>
            <person name="Racz N."/>
            <person name="Riley R."/>
            <person name="Savchenko A."/>
            <person name="Shiryaev A."/>
            <person name="Soop K."/>
            <person name="Spirin V."/>
            <person name="Szebenyi C."/>
            <person name="Tomsovsky M."/>
            <person name="Tulloss R.E."/>
            <person name="Uehling J."/>
            <person name="Grigoriev I.V."/>
            <person name="Vagvolgyi C."/>
            <person name="Papp T."/>
            <person name="Martin F.M."/>
            <person name="Miettinen O."/>
            <person name="Hibbett D.S."/>
            <person name="Nagy L.G."/>
        </authorList>
    </citation>
    <scope>NUCLEOTIDE SEQUENCE [LARGE SCALE GENOMIC DNA]</scope>
    <source>
        <strain evidence="3 4">CBS 166.37</strain>
    </source>
</reference>
<dbReference type="SUPFAM" id="SSF56112">
    <property type="entry name" value="Protein kinase-like (PK-like)"/>
    <property type="match status" value="1"/>
</dbReference>
<dbReference type="OrthoDB" id="5592585at2759"/>
<dbReference type="Gene3D" id="1.10.510.10">
    <property type="entry name" value="Transferase(Phosphotransferase) domain 1"/>
    <property type="match status" value="1"/>
</dbReference>
<feature type="domain" description="Protein kinase" evidence="2">
    <location>
        <begin position="281"/>
        <end position="613"/>
    </location>
</feature>
<sequence length="696" mass="79357">MKGQWIGPMPIADFFTQFLPVPDSVKESSPSRTLGDSYFNSVPNGKKEVDMYDPFVKLVNEKCTSTGKSRILPGFQLVNNSAQADRNSKMSKKIHCDVTAYEEHVDVSGKGNATKYEHTEMQFEFKVDKNCIDPFDDPAEGLTLTREQLDEHKFEPIAEGRVLCRGQMASYVTEWCNRQHRVHAFTVYIGQKSARFIRFDRAGAIVSRAFLYRERSGLLIDFLWRFAHLSRSERGYDTTVREADDAERALAYEHLAEWKPDQERPILVFTVPAEVTEPADGRDREVIAWGAMGNADSPTGRATRAYPVYDMTMKKVVFMKDTWRSSKLEKETAILKELNEKKVRNVPKLLVGEDIPNQITRTDQFIASTWRAGKVSVTRRLHNRFLEDFVGRHLKKFKSSKELMQAIYDALLAHQDAYELCHILHRDISDRNVLLDGEGGGVLNDWDMAKRVTEDKKPRAYGRTGTWLFMSTLMLQKPGKQHVLQDDLESFVQLVIYHGLLYLKHNVVPELPDIIEEVFDDHKVNVHGESIGGKGKDALFMRRKYITKDFEFENNKLLTEWLRFAILAVKEWITAVTYTPEPTTNPFIKSASLSSPVKKPDPESLVFHTHKPLLNALEILISTNNWPEDDAVAIQWKPPVSKGSSRSGSTKRSISSVETNLDSGRKSKRSKTAKNSMLRHSSGAAHSIPEDEEEVQ</sequence>
<dbReference type="EMBL" id="ML213601">
    <property type="protein sequence ID" value="TFK38951.1"/>
    <property type="molecule type" value="Genomic_DNA"/>
</dbReference>
<proteinExistence type="predicted"/>
<feature type="compositionally biased region" description="Low complexity" evidence="1">
    <location>
        <begin position="641"/>
        <end position="656"/>
    </location>
</feature>
<dbReference type="GO" id="GO:0004672">
    <property type="term" value="F:protein kinase activity"/>
    <property type="evidence" value="ECO:0007669"/>
    <property type="project" value="InterPro"/>
</dbReference>
<evidence type="ECO:0000313" key="3">
    <source>
        <dbReference type="EMBL" id="TFK38951.1"/>
    </source>
</evidence>
<organism evidence="3 4">
    <name type="scientific">Crucibulum laeve</name>
    <dbReference type="NCBI Taxonomy" id="68775"/>
    <lineage>
        <taxon>Eukaryota</taxon>
        <taxon>Fungi</taxon>
        <taxon>Dikarya</taxon>
        <taxon>Basidiomycota</taxon>
        <taxon>Agaricomycotina</taxon>
        <taxon>Agaricomycetes</taxon>
        <taxon>Agaricomycetidae</taxon>
        <taxon>Agaricales</taxon>
        <taxon>Agaricineae</taxon>
        <taxon>Nidulariaceae</taxon>
        <taxon>Crucibulum</taxon>
    </lineage>
</organism>